<feature type="region of interest" description="Disordered" evidence="5">
    <location>
        <begin position="928"/>
        <end position="973"/>
    </location>
</feature>
<dbReference type="Proteomes" id="UP001652642">
    <property type="component" value="Chromosome 1"/>
</dbReference>
<dbReference type="AlphaFoldDB" id="A0A6J0SN23"/>
<dbReference type="InterPro" id="IPR038545">
    <property type="entry name" value="Znf_DBF_sf"/>
</dbReference>
<dbReference type="CTD" id="57683"/>
<feature type="compositionally biased region" description="Polar residues" evidence="5">
    <location>
        <begin position="938"/>
        <end position="952"/>
    </location>
</feature>
<evidence type="ECO:0000259" key="6">
    <source>
        <dbReference type="PROSITE" id="PS51265"/>
    </source>
</evidence>
<protein>
    <submittedName>
        <fullName evidence="8">DBF4-type zinc finger-containing protein 2 isoform X1</fullName>
    </submittedName>
</protein>
<dbReference type="GO" id="GO:0003676">
    <property type="term" value="F:nucleic acid binding"/>
    <property type="evidence" value="ECO:0007669"/>
    <property type="project" value="InterPro"/>
</dbReference>
<evidence type="ECO:0000313" key="7">
    <source>
        <dbReference type="Proteomes" id="UP001652642"/>
    </source>
</evidence>
<feature type="domain" description="DBF4-type" evidence="6">
    <location>
        <begin position="51"/>
        <end position="100"/>
    </location>
</feature>
<dbReference type="Pfam" id="PF07535">
    <property type="entry name" value="zf-DBF"/>
    <property type="match status" value="1"/>
</dbReference>
<dbReference type="InterPro" id="IPR038890">
    <property type="entry name" value="ZDBF2"/>
</dbReference>
<accession>A0A6J0SN23</accession>
<proteinExistence type="predicted"/>
<dbReference type="RefSeq" id="XP_020636400.2">
    <property type="nucleotide sequence ID" value="XM_020780741.2"/>
</dbReference>
<evidence type="ECO:0000256" key="4">
    <source>
        <dbReference type="PROSITE-ProRule" id="PRU00600"/>
    </source>
</evidence>
<organism evidence="7 8">
    <name type="scientific">Pogona vitticeps</name>
    <name type="common">central bearded dragon</name>
    <dbReference type="NCBI Taxonomy" id="103695"/>
    <lineage>
        <taxon>Eukaryota</taxon>
        <taxon>Metazoa</taxon>
        <taxon>Chordata</taxon>
        <taxon>Craniata</taxon>
        <taxon>Vertebrata</taxon>
        <taxon>Euteleostomi</taxon>
        <taxon>Lepidosauria</taxon>
        <taxon>Squamata</taxon>
        <taxon>Bifurcata</taxon>
        <taxon>Unidentata</taxon>
        <taxon>Episquamata</taxon>
        <taxon>Toxicofera</taxon>
        <taxon>Iguania</taxon>
        <taxon>Acrodonta</taxon>
        <taxon>Agamidae</taxon>
        <taxon>Amphibolurinae</taxon>
        <taxon>Pogona</taxon>
    </lineage>
</organism>
<keyword evidence="2 4" id="KW-0863">Zinc-finger</keyword>
<feature type="compositionally biased region" description="Polar residues" evidence="5">
    <location>
        <begin position="809"/>
        <end position="821"/>
    </location>
</feature>
<evidence type="ECO:0000256" key="1">
    <source>
        <dbReference type="ARBA" id="ARBA00022723"/>
    </source>
</evidence>
<feature type="region of interest" description="Disordered" evidence="5">
    <location>
        <begin position="784"/>
        <end position="822"/>
    </location>
</feature>
<dbReference type="PANTHER" id="PTHR21639">
    <property type="entry name" value="DBF4-TYPE ZINC FINGER-CONTAINING PROTEIN 2"/>
    <property type="match status" value="1"/>
</dbReference>
<reference evidence="7" key="1">
    <citation type="submission" date="2025-05" db="UniProtKB">
        <authorList>
            <consortium name="RefSeq"/>
        </authorList>
    </citation>
    <scope>NUCLEOTIDE SEQUENCE [LARGE SCALE GENOMIC DNA]</scope>
</reference>
<dbReference type="SMART" id="SM00586">
    <property type="entry name" value="ZnF_DBF"/>
    <property type="match status" value="1"/>
</dbReference>
<dbReference type="GO" id="GO:0008270">
    <property type="term" value="F:zinc ion binding"/>
    <property type="evidence" value="ECO:0007669"/>
    <property type="project" value="UniProtKB-KW"/>
</dbReference>
<feature type="compositionally biased region" description="Low complexity" evidence="5">
    <location>
        <begin position="788"/>
        <end position="799"/>
    </location>
</feature>
<evidence type="ECO:0000256" key="3">
    <source>
        <dbReference type="ARBA" id="ARBA00022833"/>
    </source>
</evidence>
<dbReference type="PANTHER" id="PTHR21639:SF5">
    <property type="entry name" value="DBF4-TYPE ZINC FINGER-CONTAINING PROTEIN 2"/>
    <property type="match status" value="1"/>
</dbReference>
<name>A0A6J0SN23_9SAUR</name>
<evidence type="ECO:0000313" key="8">
    <source>
        <dbReference type="RefSeq" id="XP_020636400.2"/>
    </source>
</evidence>
<dbReference type="PROSITE" id="PS51265">
    <property type="entry name" value="ZF_DBF4"/>
    <property type="match status" value="1"/>
</dbReference>
<gene>
    <name evidence="8" type="primary">ZDBF2</name>
</gene>
<sequence>MEMFDWNKQADETSPASAQGIEIKGIEESVQQESSTSLRVQGPELSRLPVMQSRQGYCSCCHVHYNNLEQHVYSSQHRHFATYCRNRMGTTSLMERFLQDVLQHHPYRYQDNRPTYDDMPFASFRLPRDEAFLSLDLTEKERTVSRGEEPSTNSGFTAESGCLISQRSHEELKNTFVPVTPTQRLESGKEPILGTSKKYINISCSTKNPVPVESAVTETRSHKAPNAAVNLLPCPLPVSHLPLTPHIFTKNTKHSIIPDSVSSNQCEQNKHGICNQDGLINPHLSPLLQSDHSRTIPLSCKGPACNQGNSVISGQLYWKEDGLQPQDETQISDFCLRNTSNPVSTSSSLAFQASSQLTGKKESKMGRSAATSIDEIIEEVILKYCYETPPKDFLCRDDDTNSSINILSLLDHSSVHGSDISFDCDAAVQSGAFLSKATIKSVELLKEAQVTLKDENYGTQLSSILRNDVVQQTPETEKDVSAHNEEPVLPALPHVPPSFVGKTWSQIMHEDDMKIEVLVRDFREGRFRCHFDTESLANCARKRLSKKKMKEEERVNPVASNKKKAISAKRLPEFTEGLSSDFSISSAISETQHIPETLRRPKKRNWRLASRCQVVKVSHGTQTSLVHYPVVKPKIIRKNTEPPDQKANFVWPDSEKTPTMKTRLCALKLPESYTKIMSPVQPQTVVYVLSCPEIKPFKSKAEDFPKVRRSCHSADSKDSIRYKYKQSCIKYYDPLTNRILKTPPKSLVGEKARKPPHVRQLFRSLSLDANSKKQASAEYEFMTPKPFSSTDQHSSSPSSMLHPVKENDMNSSHNTEGSSVSLGRPECLVCSTSDKSYNHLVLSSSNPQELQQEDDFRLTPFNITQVPSPLKSHVAECLGRDNPKTGWQRKKGSNRESGFSKKASAPAFVRHNCIRRGNKVQVQPCRTTAHQKEGGRRTISTCSRKPSRSSIPKHQAMKTTVGKHLKKEKADTKKLKVARKPKRTFLNTTGIIGISEKRQKTTARASSKVKKWELTGEKSLLRTVK</sequence>
<dbReference type="Gene3D" id="6.10.250.3410">
    <property type="entry name" value="DBF zinc finger"/>
    <property type="match status" value="1"/>
</dbReference>
<dbReference type="GeneID" id="110072406"/>
<keyword evidence="7" id="KW-1185">Reference proteome</keyword>
<keyword evidence="3" id="KW-0862">Zinc</keyword>
<keyword evidence="1" id="KW-0479">Metal-binding</keyword>
<dbReference type="InterPro" id="IPR006572">
    <property type="entry name" value="Znf_DBF"/>
</dbReference>
<dbReference type="GO" id="GO:0071514">
    <property type="term" value="P:genomic imprinting"/>
    <property type="evidence" value="ECO:0007669"/>
    <property type="project" value="TreeGrafter"/>
</dbReference>
<reference evidence="8" key="2">
    <citation type="submission" date="2025-08" db="UniProtKB">
        <authorList>
            <consortium name="RefSeq"/>
        </authorList>
    </citation>
    <scope>IDENTIFICATION</scope>
</reference>
<feature type="region of interest" description="Disordered" evidence="5">
    <location>
        <begin position="879"/>
        <end position="904"/>
    </location>
</feature>
<evidence type="ECO:0000256" key="5">
    <source>
        <dbReference type="SAM" id="MobiDB-lite"/>
    </source>
</evidence>
<evidence type="ECO:0000256" key="2">
    <source>
        <dbReference type="ARBA" id="ARBA00022771"/>
    </source>
</evidence>